<feature type="region of interest" description="Disordered" evidence="1">
    <location>
        <begin position="386"/>
        <end position="411"/>
    </location>
</feature>
<protein>
    <recommendedName>
        <fullName evidence="2">DUF3074 domain-containing protein</fullName>
    </recommendedName>
</protein>
<dbReference type="RefSeq" id="XP_033395342.1">
    <property type="nucleotide sequence ID" value="XM_033539218.1"/>
</dbReference>
<feature type="compositionally biased region" description="Low complexity" evidence="1">
    <location>
        <begin position="388"/>
        <end position="411"/>
    </location>
</feature>
<evidence type="ECO:0000313" key="4">
    <source>
        <dbReference type="Proteomes" id="UP000799438"/>
    </source>
</evidence>
<dbReference type="Proteomes" id="UP000799438">
    <property type="component" value="Unassembled WGS sequence"/>
</dbReference>
<organism evidence="3 4">
    <name type="scientific">Aplosporella prunicola CBS 121167</name>
    <dbReference type="NCBI Taxonomy" id="1176127"/>
    <lineage>
        <taxon>Eukaryota</taxon>
        <taxon>Fungi</taxon>
        <taxon>Dikarya</taxon>
        <taxon>Ascomycota</taxon>
        <taxon>Pezizomycotina</taxon>
        <taxon>Dothideomycetes</taxon>
        <taxon>Dothideomycetes incertae sedis</taxon>
        <taxon>Botryosphaeriales</taxon>
        <taxon>Aplosporellaceae</taxon>
        <taxon>Aplosporella</taxon>
    </lineage>
</organism>
<gene>
    <name evidence="3" type="ORF">K452DRAFT_275070</name>
</gene>
<feature type="compositionally biased region" description="Basic and acidic residues" evidence="1">
    <location>
        <begin position="591"/>
        <end position="600"/>
    </location>
</feature>
<feature type="region of interest" description="Disordered" evidence="1">
    <location>
        <begin position="319"/>
        <end position="368"/>
    </location>
</feature>
<feature type="compositionally biased region" description="Basic and acidic residues" evidence="1">
    <location>
        <begin position="457"/>
        <end position="547"/>
    </location>
</feature>
<dbReference type="CDD" id="cd08864">
    <property type="entry name" value="SRPBCC_DUF3074"/>
    <property type="match status" value="1"/>
</dbReference>
<dbReference type="Pfam" id="PF11274">
    <property type="entry name" value="DUF3074"/>
    <property type="match status" value="1"/>
</dbReference>
<evidence type="ECO:0000259" key="2">
    <source>
        <dbReference type="Pfam" id="PF11274"/>
    </source>
</evidence>
<evidence type="ECO:0000313" key="3">
    <source>
        <dbReference type="EMBL" id="KAF2139629.1"/>
    </source>
</evidence>
<name>A0A6A6B694_9PEZI</name>
<accession>A0A6A6B694</accession>
<feature type="compositionally biased region" description="Basic and acidic residues" evidence="1">
    <location>
        <begin position="334"/>
        <end position="350"/>
    </location>
</feature>
<dbReference type="EMBL" id="ML995492">
    <property type="protein sequence ID" value="KAF2139629.1"/>
    <property type="molecule type" value="Genomic_DNA"/>
</dbReference>
<dbReference type="PANTHER" id="PTHR40370">
    <property type="entry name" value="EXPRESSED PROTEIN"/>
    <property type="match status" value="1"/>
</dbReference>
<dbReference type="Gene3D" id="3.30.530.20">
    <property type="match status" value="1"/>
</dbReference>
<dbReference type="AlphaFoldDB" id="A0A6A6B694"/>
<feature type="domain" description="DUF3074" evidence="2">
    <location>
        <begin position="121"/>
        <end position="311"/>
    </location>
</feature>
<sequence>MPDPLHEALECLRPKDFSDVPLDQLEGFLHETFGKAELIVNSVPQPPGGTDFQAATRTRKDVNGAHNASEITAAEARGPPLDPSFEELHKAWGKPVKLGAKENQMGISVWKMAGADRHGAWFARRSVHEGMGFAKWKKAMQREFAESLATQGGPGEGAIRGIGGDRRLEESVVEGVGKMEVLQLAAQFPGPTAPREFITLLLTSDNALTKKSIPQVEHKSADRVPRHYIVVSIPCQHPDAPPRDGLVLGHYESVEMIREIPLTPDDDPETNPVEWIMITRSDPGGGIPRFLVDRGTPGSIAGDTVKFLNWACALDDIPDPDVDKEQQNQVTKLPGEEKGLGRSLSDDHSLTEAYEPQQPSQDPGAGMMSTIASGIAAYAPNSVQHYLQQSSQSTTPSPQSDSASETSSIDSFASAEQYTTAADGANANAAAVAHHKVPSSESLVSTSSKSNQNNQSRYEKEMQKLEAKRLALDEKLRKSREKEQSRSQQLTEKEEREKRKAEEKYEKEMAKLQAKREKEAQKLEQKRQKDAEKNDKTRLVRERDEWKEKADMMEHENRLLKEQIRELQHENTLLVQKVGKTDVGQHALRQVSDELGRERSLSNASSRKSRKSGSG</sequence>
<feature type="region of interest" description="Disordered" evidence="1">
    <location>
        <begin position="429"/>
        <end position="547"/>
    </location>
</feature>
<evidence type="ECO:0000256" key="1">
    <source>
        <dbReference type="SAM" id="MobiDB-lite"/>
    </source>
</evidence>
<feature type="compositionally biased region" description="Low complexity" evidence="1">
    <location>
        <begin position="439"/>
        <end position="456"/>
    </location>
</feature>
<dbReference type="SUPFAM" id="SSF55961">
    <property type="entry name" value="Bet v1-like"/>
    <property type="match status" value="1"/>
</dbReference>
<dbReference type="GeneID" id="54296714"/>
<dbReference type="InterPro" id="IPR023393">
    <property type="entry name" value="START-like_dom_sf"/>
</dbReference>
<feature type="region of interest" description="Disordered" evidence="1">
    <location>
        <begin position="580"/>
        <end position="615"/>
    </location>
</feature>
<reference evidence="3" key="1">
    <citation type="journal article" date="2020" name="Stud. Mycol.">
        <title>101 Dothideomycetes genomes: a test case for predicting lifestyles and emergence of pathogens.</title>
        <authorList>
            <person name="Haridas S."/>
            <person name="Albert R."/>
            <person name="Binder M."/>
            <person name="Bloem J."/>
            <person name="Labutti K."/>
            <person name="Salamov A."/>
            <person name="Andreopoulos B."/>
            <person name="Baker S."/>
            <person name="Barry K."/>
            <person name="Bills G."/>
            <person name="Bluhm B."/>
            <person name="Cannon C."/>
            <person name="Castanera R."/>
            <person name="Culley D."/>
            <person name="Daum C."/>
            <person name="Ezra D."/>
            <person name="Gonzalez J."/>
            <person name="Henrissat B."/>
            <person name="Kuo A."/>
            <person name="Liang C."/>
            <person name="Lipzen A."/>
            <person name="Lutzoni F."/>
            <person name="Magnuson J."/>
            <person name="Mondo S."/>
            <person name="Nolan M."/>
            <person name="Ohm R."/>
            <person name="Pangilinan J."/>
            <person name="Park H.-J."/>
            <person name="Ramirez L."/>
            <person name="Alfaro M."/>
            <person name="Sun H."/>
            <person name="Tritt A."/>
            <person name="Yoshinaga Y."/>
            <person name="Zwiers L.-H."/>
            <person name="Turgeon B."/>
            <person name="Goodwin S."/>
            <person name="Spatafora J."/>
            <person name="Crous P."/>
            <person name="Grigoriev I."/>
        </authorList>
    </citation>
    <scope>NUCLEOTIDE SEQUENCE</scope>
    <source>
        <strain evidence="3">CBS 121167</strain>
    </source>
</reference>
<dbReference type="OrthoDB" id="5403181at2759"/>
<dbReference type="PANTHER" id="PTHR40370:SF1">
    <property type="entry name" value="DUF3074 DOMAIN-CONTAINING PROTEIN"/>
    <property type="match status" value="1"/>
</dbReference>
<dbReference type="InterPro" id="IPR024500">
    <property type="entry name" value="DUF3074"/>
</dbReference>
<proteinExistence type="predicted"/>
<keyword evidence="4" id="KW-1185">Reference proteome</keyword>